<reference evidence="6 7" key="1">
    <citation type="submission" date="2019-04" db="EMBL/GenBank/DDBJ databases">
        <title>Friends and foes A comparative genomics study of 23 Aspergillus species from section Flavi.</title>
        <authorList>
            <consortium name="DOE Joint Genome Institute"/>
            <person name="Kjaerbolling I."/>
            <person name="Vesth T."/>
            <person name="Frisvad J.C."/>
            <person name="Nybo J.L."/>
            <person name="Theobald S."/>
            <person name="Kildgaard S."/>
            <person name="Isbrandt T."/>
            <person name="Kuo A."/>
            <person name="Sato A."/>
            <person name="Lyhne E.K."/>
            <person name="Kogle M.E."/>
            <person name="Wiebenga A."/>
            <person name="Kun R.S."/>
            <person name="Lubbers R.J."/>
            <person name="Makela M.R."/>
            <person name="Barry K."/>
            <person name="Chovatia M."/>
            <person name="Clum A."/>
            <person name="Daum C."/>
            <person name="Haridas S."/>
            <person name="He G."/>
            <person name="LaButti K."/>
            <person name="Lipzen A."/>
            <person name="Mondo S."/>
            <person name="Riley R."/>
            <person name="Salamov A."/>
            <person name="Simmons B.A."/>
            <person name="Magnuson J.K."/>
            <person name="Henrissat B."/>
            <person name="Mortensen U.H."/>
            <person name="Larsen T.O."/>
            <person name="Devries R.P."/>
            <person name="Grigoriev I.V."/>
            <person name="Machida M."/>
            <person name="Baker S.E."/>
            <person name="Andersen M.R."/>
        </authorList>
    </citation>
    <scope>NUCLEOTIDE SEQUENCE [LARGE SCALE GENOMIC DNA]</scope>
    <source>
        <strain evidence="6 7">CBS 151.66</strain>
    </source>
</reference>
<proteinExistence type="predicted"/>
<dbReference type="EMBL" id="ML732188">
    <property type="protein sequence ID" value="KAB8075872.1"/>
    <property type="molecule type" value="Genomic_DNA"/>
</dbReference>
<feature type="domain" description="Zn(2)-C6 fungal-type" evidence="5">
    <location>
        <begin position="21"/>
        <end position="51"/>
    </location>
</feature>
<evidence type="ECO:0000256" key="3">
    <source>
        <dbReference type="ARBA" id="ARBA00023163"/>
    </source>
</evidence>
<dbReference type="GO" id="GO:0000981">
    <property type="term" value="F:DNA-binding transcription factor activity, RNA polymerase II-specific"/>
    <property type="evidence" value="ECO:0007669"/>
    <property type="project" value="InterPro"/>
</dbReference>
<dbReference type="OrthoDB" id="3031538at2759"/>
<keyword evidence="2" id="KW-0238">DNA-binding</keyword>
<dbReference type="InterPro" id="IPR036864">
    <property type="entry name" value="Zn2-C6_fun-type_DNA-bd_sf"/>
</dbReference>
<keyword evidence="1" id="KW-0805">Transcription regulation</keyword>
<dbReference type="GO" id="GO:0009893">
    <property type="term" value="P:positive regulation of metabolic process"/>
    <property type="evidence" value="ECO:0007669"/>
    <property type="project" value="UniProtKB-ARBA"/>
</dbReference>
<organism evidence="6 7">
    <name type="scientific">Aspergillus leporis</name>
    <dbReference type="NCBI Taxonomy" id="41062"/>
    <lineage>
        <taxon>Eukaryota</taxon>
        <taxon>Fungi</taxon>
        <taxon>Dikarya</taxon>
        <taxon>Ascomycota</taxon>
        <taxon>Pezizomycotina</taxon>
        <taxon>Eurotiomycetes</taxon>
        <taxon>Eurotiomycetidae</taxon>
        <taxon>Eurotiales</taxon>
        <taxon>Aspergillaceae</taxon>
        <taxon>Aspergillus</taxon>
        <taxon>Aspergillus subgen. Circumdati</taxon>
    </lineage>
</organism>
<gene>
    <name evidence="6" type="ORF">BDV29DRAFT_189876</name>
</gene>
<evidence type="ECO:0000259" key="5">
    <source>
        <dbReference type="PROSITE" id="PS50048"/>
    </source>
</evidence>
<dbReference type="PANTHER" id="PTHR47657:SF11">
    <property type="entry name" value="FINGER DOMAIN PROTEIN, PUTATIVE (AFU_ORTHOLOGUE AFUA_1G01650)-RELATED"/>
    <property type="match status" value="1"/>
</dbReference>
<dbReference type="Pfam" id="PF00172">
    <property type="entry name" value="Zn_clus"/>
    <property type="match status" value="1"/>
</dbReference>
<dbReference type="SUPFAM" id="SSF57701">
    <property type="entry name" value="Zn2/Cys6 DNA-binding domain"/>
    <property type="match status" value="1"/>
</dbReference>
<evidence type="ECO:0000313" key="7">
    <source>
        <dbReference type="Proteomes" id="UP000326565"/>
    </source>
</evidence>
<evidence type="ECO:0000256" key="4">
    <source>
        <dbReference type="ARBA" id="ARBA00023242"/>
    </source>
</evidence>
<keyword evidence="3" id="KW-0804">Transcription</keyword>
<dbReference type="GO" id="GO:0008270">
    <property type="term" value="F:zinc ion binding"/>
    <property type="evidence" value="ECO:0007669"/>
    <property type="project" value="InterPro"/>
</dbReference>
<protein>
    <recommendedName>
        <fullName evidence="5">Zn(2)-C6 fungal-type domain-containing protein</fullName>
    </recommendedName>
</protein>
<evidence type="ECO:0000256" key="1">
    <source>
        <dbReference type="ARBA" id="ARBA00023015"/>
    </source>
</evidence>
<dbReference type="PANTHER" id="PTHR47657">
    <property type="entry name" value="STEROL REGULATORY ELEMENT-BINDING PROTEIN ECM22"/>
    <property type="match status" value="1"/>
</dbReference>
<keyword evidence="7" id="KW-1185">Reference proteome</keyword>
<dbReference type="SMART" id="SM00066">
    <property type="entry name" value="GAL4"/>
    <property type="match status" value="1"/>
</dbReference>
<dbReference type="PROSITE" id="PS50048">
    <property type="entry name" value="ZN2_CY6_FUNGAL_2"/>
    <property type="match status" value="1"/>
</dbReference>
<dbReference type="Gene3D" id="4.10.240.10">
    <property type="entry name" value="Zn(2)-C6 fungal-type DNA-binding domain"/>
    <property type="match status" value="1"/>
</dbReference>
<keyword evidence="4" id="KW-0539">Nucleus</keyword>
<accession>A0A5N5X973</accession>
<dbReference type="Proteomes" id="UP000326565">
    <property type="component" value="Unassembled WGS sequence"/>
</dbReference>
<evidence type="ECO:0000313" key="6">
    <source>
        <dbReference type="EMBL" id="KAB8075872.1"/>
    </source>
</evidence>
<dbReference type="GO" id="GO:0003677">
    <property type="term" value="F:DNA binding"/>
    <property type="evidence" value="ECO:0007669"/>
    <property type="project" value="UniProtKB-KW"/>
</dbReference>
<dbReference type="CDD" id="cd00067">
    <property type="entry name" value="GAL4"/>
    <property type="match status" value="1"/>
</dbReference>
<sequence>MASTCPGEVRERRTLRRSRFGCRNCKLRKLKCDEGKPHCKRCSSFGVLCNFMSNIPDLQPIAADTGRPLVVRGKAELQPPVASAVWTSDKSTSYQLNAKCQDFITRYLGRSLITPDDPNMIHVNRKLLRLAFAYPFLMHASLAVALTYDRHLNSSLGCRRSLEECYHWSQSTALLNRRLREPIEAKDRDPIWGTAAALAILAFSSPDACMPEESWPLKSSDHSDLDWLRMSKGKMSLWHIVNPLRPDSLFRVMAATFAHMHSPLPERGIDVSQILDLPDSEVTTGQTQLFTRSIHGPFEDLLRKRDPVALLLLYVWYRKASRSIWWIELRARVECPSICSYLRLYHKGNVAVQAFLPGGALADRWN</sequence>
<dbReference type="PROSITE" id="PS00463">
    <property type="entry name" value="ZN2_CY6_FUNGAL_1"/>
    <property type="match status" value="1"/>
</dbReference>
<dbReference type="InterPro" id="IPR001138">
    <property type="entry name" value="Zn2Cys6_DnaBD"/>
</dbReference>
<dbReference type="InterPro" id="IPR052400">
    <property type="entry name" value="Zn2-C6_fungal_TF"/>
</dbReference>
<name>A0A5N5X973_9EURO</name>
<evidence type="ECO:0000256" key="2">
    <source>
        <dbReference type="ARBA" id="ARBA00023125"/>
    </source>
</evidence>
<dbReference type="AlphaFoldDB" id="A0A5N5X973"/>